<dbReference type="EMBL" id="CAJQZC010000008">
    <property type="protein sequence ID" value="CAG4913119.1"/>
    <property type="molecule type" value="Genomic_DNA"/>
</dbReference>
<gene>
    <name evidence="2" type="ORF">LMG31841_04240</name>
</gene>
<dbReference type="SUPFAM" id="SSF54427">
    <property type="entry name" value="NTF2-like"/>
    <property type="match status" value="1"/>
</dbReference>
<dbReference type="Proteomes" id="UP000789704">
    <property type="component" value="Unassembled WGS sequence"/>
</dbReference>
<evidence type="ECO:0000313" key="2">
    <source>
        <dbReference type="EMBL" id="CAG4913119.1"/>
    </source>
</evidence>
<reference evidence="2" key="1">
    <citation type="submission" date="2021-04" db="EMBL/GenBank/DDBJ databases">
        <authorList>
            <person name="Vanwijnsberghe S."/>
        </authorList>
    </citation>
    <scope>NUCLEOTIDE SEQUENCE</scope>
    <source>
        <strain evidence="2">LMG 31841</strain>
    </source>
</reference>
<dbReference type="RefSeq" id="WP_228881054.1">
    <property type="nucleotide sequence ID" value="NZ_CAJQYX010000005.1"/>
</dbReference>
<keyword evidence="3" id="KW-1185">Reference proteome</keyword>
<feature type="domain" description="DUF4440" evidence="1">
    <location>
        <begin position="11"/>
        <end position="116"/>
    </location>
</feature>
<evidence type="ECO:0000259" key="1">
    <source>
        <dbReference type="Pfam" id="PF14534"/>
    </source>
</evidence>
<dbReference type="AlphaFoldDB" id="A0A9N8X4L2"/>
<organism evidence="2 3">
    <name type="scientific">Paraburkholderia saeva</name>
    <dbReference type="NCBI Taxonomy" id="2777537"/>
    <lineage>
        <taxon>Bacteria</taxon>
        <taxon>Pseudomonadati</taxon>
        <taxon>Pseudomonadota</taxon>
        <taxon>Betaproteobacteria</taxon>
        <taxon>Burkholderiales</taxon>
        <taxon>Burkholderiaceae</taxon>
        <taxon>Paraburkholderia</taxon>
    </lineage>
</organism>
<name>A0A9N8X4L2_9BURK</name>
<evidence type="ECO:0000313" key="3">
    <source>
        <dbReference type="Proteomes" id="UP000789704"/>
    </source>
</evidence>
<accession>A0A9N8X4L2</accession>
<sequence length="129" mass="14439">MNQSDQAVEAVRQLEDERYAAMLGKDIAVLDRLLDDKLVYMHSTGVADTKSSYIEGLRTGVWDYRSIDRTEMRYQVDGDIVLVFGKLAISMITRGVHKAFESRALAVWVRKPDGWHLLAVQSGAIPVAA</sequence>
<protein>
    <recommendedName>
        <fullName evidence="1">DUF4440 domain-containing protein</fullName>
    </recommendedName>
</protein>
<dbReference type="InterPro" id="IPR032710">
    <property type="entry name" value="NTF2-like_dom_sf"/>
</dbReference>
<dbReference type="Pfam" id="PF14534">
    <property type="entry name" value="DUF4440"/>
    <property type="match status" value="1"/>
</dbReference>
<comment type="caution">
    <text evidence="2">The sequence shown here is derived from an EMBL/GenBank/DDBJ whole genome shotgun (WGS) entry which is preliminary data.</text>
</comment>
<dbReference type="Gene3D" id="3.10.450.50">
    <property type="match status" value="1"/>
</dbReference>
<proteinExistence type="predicted"/>
<dbReference type="InterPro" id="IPR027843">
    <property type="entry name" value="DUF4440"/>
</dbReference>